<evidence type="ECO:0000259" key="6">
    <source>
        <dbReference type="Pfam" id="PF13458"/>
    </source>
</evidence>
<reference evidence="7 8" key="1">
    <citation type="journal article" date="2014" name="Syst. Appl. Microbiol.">
        <title>Complete genomes of freshwater sulfur oxidizers Sulfuricella denitrificans skB26 and Sulfuritalea hydrogenivorans sk43H: genetic insights into the sulfur oxidation pathway of betaproteobacteria.</title>
        <authorList>
            <person name="Watanabe T."/>
            <person name="Kojima H."/>
            <person name="Fukui M."/>
        </authorList>
    </citation>
    <scope>NUCLEOTIDE SEQUENCE [LARGE SCALE GENOMIC DNA]</scope>
    <source>
        <strain evidence="7">DSM22779</strain>
    </source>
</reference>
<dbReference type="InterPro" id="IPR000709">
    <property type="entry name" value="Leu_Ile_Val-bd"/>
</dbReference>
<protein>
    <submittedName>
        <fullName evidence="7">Extracellular ligand-binding receptor</fullName>
    </submittedName>
</protein>
<dbReference type="AlphaFoldDB" id="W0SBG4"/>
<evidence type="ECO:0000256" key="5">
    <source>
        <dbReference type="SAM" id="MobiDB-lite"/>
    </source>
</evidence>
<dbReference type="GO" id="GO:0006865">
    <property type="term" value="P:amino acid transport"/>
    <property type="evidence" value="ECO:0007669"/>
    <property type="project" value="UniProtKB-KW"/>
</dbReference>
<dbReference type="PANTHER" id="PTHR47151">
    <property type="entry name" value="LEU/ILE/VAL-BINDING ABC TRANSPORTER SUBUNIT"/>
    <property type="match status" value="1"/>
</dbReference>
<comment type="similarity">
    <text evidence="1">Belongs to the leucine-binding protein family.</text>
</comment>
<evidence type="ECO:0000256" key="2">
    <source>
        <dbReference type="ARBA" id="ARBA00022448"/>
    </source>
</evidence>
<dbReference type="PRINTS" id="PR00337">
    <property type="entry name" value="LEUILEVALBP"/>
</dbReference>
<dbReference type="PROSITE" id="PS51257">
    <property type="entry name" value="PROKAR_LIPOPROTEIN"/>
    <property type="match status" value="1"/>
</dbReference>
<accession>W0SBG4</accession>
<dbReference type="InterPro" id="IPR028082">
    <property type="entry name" value="Peripla_BP_I"/>
</dbReference>
<dbReference type="PANTHER" id="PTHR47151:SF2">
    <property type="entry name" value="AMINO ACID BINDING PROTEIN"/>
    <property type="match status" value="1"/>
</dbReference>
<keyword evidence="7" id="KW-0675">Receptor</keyword>
<proteinExistence type="inferred from homology"/>
<dbReference type="HOGENOM" id="CLU_027128_6_0_4"/>
<keyword evidence="2" id="KW-0813">Transport</keyword>
<dbReference type="Pfam" id="PF13458">
    <property type="entry name" value="Peripla_BP_6"/>
    <property type="match status" value="1"/>
</dbReference>
<dbReference type="EMBL" id="AP012547">
    <property type="protein sequence ID" value="BAO28095.1"/>
    <property type="molecule type" value="Genomic_DNA"/>
</dbReference>
<dbReference type="OrthoDB" id="9783240at2"/>
<gene>
    <name evidence="7" type="ORF">SUTH_00279</name>
</gene>
<keyword evidence="8" id="KW-1185">Reference proteome</keyword>
<dbReference type="Gene3D" id="3.40.50.2300">
    <property type="match status" value="2"/>
</dbReference>
<feature type="region of interest" description="Disordered" evidence="5">
    <location>
        <begin position="432"/>
        <end position="460"/>
    </location>
</feature>
<keyword evidence="3" id="KW-0732">Signal</keyword>
<dbReference type="CDD" id="cd06342">
    <property type="entry name" value="PBP1_ABC_LIVBP-like"/>
    <property type="match status" value="1"/>
</dbReference>
<keyword evidence="4" id="KW-0029">Amino-acid transport</keyword>
<dbReference type="Proteomes" id="UP000031637">
    <property type="component" value="Chromosome"/>
</dbReference>
<evidence type="ECO:0000256" key="3">
    <source>
        <dbReference type="ARBA" id="ARBA00022729"/>
    </source>
</evidence>
<evidence type="ECO:0000313" key="8">
    <source>
        <dbReference type="Proteomes" id="UP000031637"/>
    </source>
</evidence>
<dbReference type="InterPro" id="IPR028081">
    <property type="entry name" value="Leu-bd"/>
</dbReference>
<evidence type="ECO:0000313" key="7">
    <source>
        <dbReference type="EMBL" id="BAO28095.1"/>
    </source>
</evidence>
<dbReference type="SUPFAM" id="SSF53822">
    <property type="entry name" value="Periplasmic binding protein-like I"/>
    <property type="match status" value="1"/>
</dbReference>
<evidence type="ECO:0000256" key="4">
    <source>
        <dbReference type="ARBA" id="ARBA00022970"/>
    </source>
</evidence>
<dbReference type="KEGG" id="shd:SUTH_00279"/>
<name>W0SBG4_9PROT</name>
<dbReference type="STRING" id="1223802.SUTH_00279"/>
<evidence type="ECO:0000256" key="1">
    <source>
        <dbReference type="ARBA" id="ARBA00010062"/>
    </source>
</evidence>
<dbReference type="RefSeq" id="WP_052473043.1">
    <property type="nucleotide sequence ID" value="NZ_AP012547.1"/>
</dbReference>
<feature type="domain" description="Leucine-binding protein" evidence="6">
    <location>
        <begin position="41"/>
        <end position="379"/>
    </location>
</feature>
<organism evidence="7 8">
    <name type="scientific">Sulfuritalea hydrogenivorans sk43H</name>
    <dbReference type="NCBI Taxonomy" id="1223802"/>
    <lineage>
        <taxon>Bacteria</taxon>
        <taxon>Pseudomonadati</taxon>
        <taxon>Pseudomonadota</taxon>
        <taxon>Betaproteobacteria</taxon>
        <taxon>Nitrosomonadales</taxon>
        <taxon>Sterolibacteriaceae</taxon>
        <taxon>Sulfuritalea</taxon>
    </lineage>
</organism>
<sequence>MNVPKNALSLSVIAAVALMGCGKEEPPPPPPVQAPPPPMVVKIGSVAPLTGGIAHLGKDNENGARLAIDEANAAGVSLGGKKVKFELMSEDDQSDPKVGNTVAQKLVDAKVAGVVGHLNSGTTIPASAIYNTANLPMISGSATNPALTEQGFKGVFRVVGRDDQQGPAIANYLASQNKPKTVAVIDDATAYGEGLANEVEKTFKAAGIKVLPREKGTDKTVDWKAVLTKVKGKKPDAVFYGGMDATGGPLLKQARELKMTAVFAFGDGACTDKMAELAGPAAEGLLCSQAGIPVQAAGKKFLDAYKAKFKVEPILYSPFTYDAANLLIAAMKKADSPDPAKYLPALAASDYTGASGNIQFDEKGDRKDAEMTIFTLKEGKITPIAILKSGKSMTLDEYAQATAPAAPAAPAPAAAGAAPVAAPAATAAPAAPAAAAPAAPAAPAAAPAPAAPAAPAAPKK</sequence>